<evidence type="ECO:0000313" key="10">
    <source>
        <dbReference type="Proteomes" id="UP000694920"/>
    </source>
</evidence>
<evidence type="ECO:0000313" key="11">
    <source>
        <dbReference type="RefSeq" id="XP_015592766.1"/>
    </source>
</evidence>
<dbReference type="SMART" id="SM00636">
    <property type="entry name" value="Glyco_18"/>
    <property type="match status" value="1"/>
</dbReference>
<dbReference type="GO" id="GO:0012505">
    <property type="term" value="C:endomembrane system"/>
    <property type="evidence" value="ECO:0007669"/>
    <property type="project" value="TreeGrafter"/>
</dbReference>
<keyword evidence="4" id="KW-0964">Secreted</keyword>
<gene>
    <name evidence="11" type="primary">LOC107266624</name>
</gene>
<dbReference type="AlphaFoldDB" id="A0AAJ7BRY5"/>
<dbReference type="GO" id="GO:0005975">
    <property type="term" value="P:carbohydrate metabolic process"/>
    <property type="evidence" value="ECO:0007669"/>
    <property type="project" value="InterPro"/>
</dbReference>
<dbReference type="SUPFAM" id="SSF51445">
    <property type="entry name" value="(Trans)glycosidases"/>
    <property type="match status" value="1"/>
</dbReference>
<dbReference type="KEGG" id="ccin:107266624"/>
<evidence type="ECO:0000259" key="9">
    <source>
        <dbReference type="PROSITE" id="PS51910"/>
    </source>
</evidence>
<dbReference type="InterPro" id="IPR017853">
    <property type="entry name" value="GH"/>
</dbReference>
<feature type="signal peptide" evidence="8">
    <location>
        <begin position="1"/>
        <end position="22"/>
    </location>
</feature>
<keyword evidence="10" id="KW-1185">Reference proteome</keyword>
<dbReference type="GO" id="GO:0005576">
    <property type="term" value="C:extracellular region"/>
    <property type="evidence" value="ECO:0007669"/>
    <property type="project" value="UniProtKB-SubCell"/>
</dbReference>
<protein>
    <recommendedName>
        <fullName evidence="7">Chitinase domain-containing protein 1</fullName>
    </recommendedName>
</protein>
<keyword evidence="5 8" id="KW-0732">Signal</keyword>
<sequence length="397" mass="45348">MIMKALLTVTITLLIISDATFGTLSPPKEQTNKKGKSKVDVKKGSVNQDVFERGLVVKDPKSIDILRSSNTYYKDTKRRRFHGNVLGYITPWNEKGLEISKTFHGKFTAFSPVWLTIPYGNTSEFSPGTHDVRKDWIKEIRKQNSANHTTKIIPRVFFENWIAEDIIALQTNSDKRIRLISALIDTAKNFRFDGYVLEIWNQFIFTGVDARVVIFIIKSIAKKLNNHNLSVILAVPPIRGMKVELFHRAHFDELAQDVESFSLMTYDYSSVQRPGPNSPLEWARHCIKELVPNDDDPRRSQILLGINFYGNSYTPEGGGPILGSQYLEMLDSFKGKIQWDDRSKEHFFETKTAAGSSFVFYPTLYSLNKRIELASELGTGISIWELGQGLNYFYDLL</sequence>
<organism evidence="10 11">
    <name type="scientific">Cephus cinctus</name>
    <name type="common">Wheat stem sawfly</name>
    <dbReference type="NCBI Taxonomy" id="211228"/>
    <lineage>
        <taxon>Eukaryota</taxon>
        <taxon>Metazoa</taxon>
        <taxon>Ecdysozoa</taxon>
        <taxon>Arthropoda</taxon>
        <taxon>Hexapoda</taxon>
        <taxon>Insecta</taxon>
        <taxon>Pterygota</taxon>
        <taxon>Neoptera</taxon>
        <taxon>Endopterygota</taxon>
        <taxon>Hymenoptera</taxon>
        <taxon>Cephoidea</taxon>
        <taxon>Cephidae</taxon>
        <taxon>Cephus</taxon>
    </lineage>
</organism>
<dbReference type="Pfam" id="PF00704">
    <property type="entry name" value="Glyco_hydro_18"/>
    <property type="match status" value="1"/>
</dbReference>
<dbReference type="Proteomes" id="UP000694920">
    <property type="component" value="Unplaced"/>
</dbReference>
<evidence type="ECO:0000256" key="4">
    <source>
        <dbReference type="ARBA" id="ARBA00022525"/>
    </source>
</evidence>
<dbReference type="RefSeq" id="XP_015592766.1">
    <property type="nucleotide sequence ID" value="XM_015737280.2"/>
</dbReference>
<evidence type="ECO:0000256" key="7">
    <source>
        <dbReference type="ARBA" id="ARBA00040976"/>
    </source>
</evidence>
<dbReference type="PANTHER" id="PTHR46066:SF2">
    <property type="entry name" value="CHITINASE DOMAIN-CONTAINING PROTEIN 1"/>
    <property type="match status" value="1"/>
</dbReference>
<proteinExistence type="inferred from homology"/>
<evidence type="ECO:0000256" key="2">
    <source>
        <dbReference type="ARBA" id="ARBA00004613"/>
    </source>
</evidence>
<dbReference type="PANTHER" id="PTHR46066">
    <property type="entry name" value="CHITINASE DOMAIN-CONTAINING PROTEIN 1 FAMILY MEMBER"/>
    <property type="match status" value="1"/>
</dbReference>
<dbReference type="InterPro" id="IPR011583">
    <property type="entry name" value="Chitinase_II/V-like_cat"/>
</dbReference>
<dbReference type="InterPro" id="IPR029070">
    <property type="entry name" value="Chitinase_insertion_sf"/>
</dbReference>
<keyword evidence="6" id="KW-0458">Lysosome</keyword>
<dbReference type="FunFam" id="3.10.50.10:FF:000002">
    <property type="entry name" value="Chitinase domain-containing protein 1"/>
    <property type="match status" value="1"/>
</dbReference>
<name>A0AAJ7BRY5_CEPCN</name>
<feature type="chain" id="PRO_5042521786" description="Chitinase domain-containing protein 1" evidence="8">
    <location>
        <begin position="23"/>
        <end position="397"/>
    </location>
</feature>
<accession>A0AAJ7BRY5</accession>
<evidence type="ECO:0000256" key="1">
    <source>
        <dbReference type="ARBA" id="ARBA00004371"/>
    </source>
</evidence>
<dbReference type="CDD" id="cd02876">
    <property type="entry name" value="GH18_SI-CLP"/>
    <property type="match status" value="1"/>
</dbReference>
<dbReference type="Gene3D" id="3.10.50.10">
    <property type="match status" value="1"/>
</dbReference>
<comment type="subcellular location">
    <subcellularLocation>
        <location evidence="1">Lysosome</location>
    </subcellularLocation>
    <subcellularLocation>
        <location evidence="2">Secreted</location>
    </subcellularLocation>
</comment>
<dbReference type="GO" id="GO:0008061">
    <property type="term" value="F:chitin binding"/>
    <property type="evidence" value="ECO:0007669"/>
    <property type="project" value="InterPro"/>
</dbReference>
<dbReference type="PROSITE" id="PS51910">
    <property type="entry name" value="GH18_2"/>
    <property type="match status" value="1"/>
</dbReference>
<reference evidence="11" key="1">
    <citation type="submission" date="2025-08" db="UniProtKB">
        <authorList>
            <consortium name="RefSeq"/>
        </authorList>
    </citation>
    <scope>IDENTIFICATION</scope>
</reference>
<dbReference type="GO" id="GO:0070492">
    <property type="term" value="F:oligosaccharide binding"/>
    <property type="evidence" value="ECO:0007669"/>
    <property type="project" value="TreeGrafter"/>
</dbReference>
<dbReference type="Gene3D" id="3.20.20.80">
    <property type="entry name" value="Glycosidases"/>
    <property type="match status" value="1"/>
</dbReference>
<feature type="domain" description="GH18" evidence="9">
    <location>
        <begin position="83"/>
        <end position="397"/>
    </location>
</feature>
<comment type="similarity">
    <text evidence="3">Belongs to the glycosyl hydrolase 18 family.</text>
</comment>
<dbReference type="GO" id="GO:0005764">
    <property type="term" value="C:lysosome"/>
    <property type="evidence" value="ECO:0007669"/>
    <property type="project" value="UniProtKB-SubCell"/>
</dbReference>
<evidence type="ECO:0000256" key="3">
    <source>
        <dbReference type="ARBA" id="ARBA00009336"/>
    </source>
</evidence>
<dbReference type="GeneID" id="107266624"/>
<evidence type="ECO:0000256" key="8">
    <source>
        <dbReference type="SAM" id="SignalP"/>
    </source>
</evidence>
<dbReference type="InterPro" id="IPR001223">
    <property type="entry name" value="Glyco_hydro18_cat"/>
</dbReference>
<evidence type="ECO:0000256" key="5">
    <source>
        <dbReference type="ARBA" id="ARBA00022729"/>
    </source>
</evidence>
<evidence type="ECO:0000256" key="6">
    <source>
        <dbReference type="ARBA" id="ARBA00023228"/>
    </source>
</evidence>